<gene>
    <name evidence="2" type="ORF">CPter291_4369</name>
</gene>
<dbReference type="Proteomes" id="UP000074914">
    <property type="component" value="Chromosome"/>
</dbReference>
<feature type="region of interest" description="Disordered" evidence="1">
    <location>
        <begin position="1"/>
        <end position="25"/>
    </location>
</feature>
<keyword evidence="3" id="KW-1185">Reference proteome</keyword>
<dbReference type="EMBL" id="CP013236">
    <property type="protein sequence ID" value="AMP16595.1"/>
    <property type="molecule type" value="Genomic_DNA"/>
</dbReference>
<accession>A0ABM5ZCD6</accession>
<evidence type="ECO:0000313" key="2">
    <source>
        <dbReference type="EMBL" id="AMP16595.1"/>
    </source>
</evidence>
<protein>
    <submittedName>
        <fullName evidence="2">Uncharacterized protein</fullName>
    </submittedName>
</protein>
<evidence type="ECO:0000256" key="1">
    <source>
        <dbReference type="SAM" id="MobiDB-lite"/>
    </source>
</evidence>
<name>A0ABM5ZCD6_9BURK</name>
<organism evidence="2 3">
    <name type="scientific">Collimonas pratensis</name>
    <dbReference type="NCBI Taxonomy" id="279113"/>
    <lineage>
        <taxon>Bacteria</taxon>
        <taxon>Pseudomonadati</taxon>
        <taxon>Pseudomonadota</taxon>
        <taxon>Betaproteobacteria</taxon>
        <taxon>Burkholderiales</taxon>
        <taxon>Oxalobacteraceae</taxon>
        <taxon>Collimonas</taxon>
    </lineage>
</organism>
<proteinExistence type="predicted"/>
<reference evidence="2 3" key="1">
    <citation type="submission" date="2015-11" db="EMBL/GenBank/DDBJ databases">
        <title>Exploring the genomic traits of fungus-feeding bacterial genus Collimonas.</title>
        <authorList>
            <person name="Song C."/>
            <person name="Schmidt R."/>
            <person name="de Jager V."/>
            <person name="Krzyzanowska D."/>
            <person name="Jongedijk E."/>
            <person name="Cankar K."/>
            <person name="Beekwilder J."/>
            <person name="van Veen A."/>
            <person name="de Boer W."/>
            <person name="van Veen J.A."/>
            <person name="Garbeva P."/>
        </authorList>
    </citation>
    <scope>NUCLEOTIDE SEQUENCE [LARGE SCALE GENOMIC DNA]</scope>
    <source>
        <strain evidence="2 3">Ter291</strain>
    </source>
</reference>
<sequence>MPAGSPQVMANTGRRCAPDSMAPDCSDMRSFQELTESRIAL</sequence>
<evidence type="ECO:0000313" key="3">
    <source>
        <dbReference type="Proteomes" id="UP000074914"/>
    </source>
</evidence>